<dbReference type="EMBL" id="VUMB01000014">
    <property type="protein sequence ID" value="MSS40341.1"/>
    <property type="molecule type" value="Genomic_DNA"/>
</dbReference>
<evidence type="ECO:0000313" key="3">
    <source>
        <dbReference type="Proteomes" id="UP000462363"/>
    </source>
</evidence>
<dbReference type="InterPro" id="IPR036736">
    <property type="entry name" value="ACP-like_sf"/>
</dbReference>
<dbReference type="RefSeq" id="WP_004606653.1">
    <property type="nucleotide sequence ID" value="NZ_AP024846.1"/>
</dbReference>
<feature type="domain" description="Carrier" evidence="1">
    <location>
        <begin position="1"/>
        <end position="76"/>
    </location>
</feature>
<proteinExistence type="predicted"/>
<organism evidence="2 3">
    <name type="scientific">Clostridium scindens (strain JCM 10418 / VPI 12708)</name>
    <dbReference type="NCBI Taxonomy" id="29347"/>
    <lineage>
        <taxon>Bacteria</taxon>
        <taxon>Bacillati</taxon>
        <taxon>Bacillota</taxon>
        <taxon>Clostridia</taxon>
        <taxon>Lachnospirales</taxon>
        <taxon>Lachnospiraceae</taxon>
    </lineage>
</organism>
<dbReference type="GeneID" id="62697457"/>
<dbReference type="InterPro" id="IPR009081">
    <property type="entry name" value="PP-bd_ACP"/>
</dbReference>
<comment type="caution">
    <text evidence="2">The sequence shown here is derived from an EMBL/GenBank/DDBJ whole genome shotgun (WGS) entry which is preliminary data.</text>
</comment>
<evidence type="ECO:0000313" key="2">
    <source>
        <dbReference type="EMBL" id="MSS40341.1"/>
    </source>
</evidence>
<dbReference type="SUPFAM" id="SSF47336">
    <property type="entry name" value="ACP-like"/>
    <property type="match status" value="1"/>
</dbReference>
<dbReference type="AlphaFoldDB" id="A0A844FBB6"/>
<dbReference type="Pfam" id="PF00550">
    <property type="entry name" value="PP-binding"/>
    <property type="match status" value="1"/>
</dbReference>
<gene>
    <name evidence="2" type="ORF">FYJ37_08255</name>
</gene>
<evidence type="ECO:0000259" key="1">
    <source>
        <dbReference type="PROSITE" id="PS50075"/>
    </source>
</evidence>
<accession>A0A844FBB6</accession>
<dbReference type="Proteomes" id="UP000462363">
    <property type="component" value="Unassembled WGS sequence"/>
</dbReference>
<protein>
    <submittedName>
        <fullName evidence="2">Acyl carrier protein</fullName>
    </submittedName>
</protein>
<dbReference type="PROSITE" id="PS50075">
    <property type="entry name" value="CARRIER"/>
    <property type="match status" value="1"/>
</dbReference>
<reference evidence="2 3" key="1">
    <citation type="submission" date="2019-08" db="EMBL/GenBank/DDBJ databases">
        <title>In-depth cultivation of the pig gut microbiome towards novel bacterial diversity and tailored functional studies.</title>
        <authorList>
            <person name="Wylensek D."/>
            <person name="Hitch T.C.A."/>
            <person name="Clavel T."/>
        </authorList>
    </citation>
    <scope>NUCLEOTIDE SEQUENCE [LARGE SCALE GENOMIC DNA]</scope>
    <source>
        <strain evidence="2 3">BL-389-WT-3D</strain>
    </source>
</reference>
<sequence>MEEKVLEVLREVVYEVTGIDNLTMDTEFVNDLAFNSMDLANMVCAFEARCDKEIDIRDVKNMVQVKDVVRYIIDHGLMEAKD</sequence>
<name>A0A844FBB6_CLOSV</name>
<dbReference type="Gene3D" id="1.10.1200.10">
    <property type="entry name" value="ACP-like"/>
    <property type="match status" value="1"/>
</dbReference>